<accession>A0A1W0E813</accession>
<evidence type="ECO:0000256" key="1">
    <source>
        <dbReference type="SAM" id="Coils"/>
    </source>
</evidence>
<dbReference type="VEuPathDB" id="MicrosporidiaDB:EHP00_1655"/>
<dbReference type="EMBL" id="MNPJ01000010">
    <property type="protein sequence ID" value="OQS55356.1"/>
    <property type="molecule type" value="Genomic_DNA"/>
</dbReference>
<comment type="caution">
    <text evidence="3">The sequence shown here is derived from an EMBL/GenBank/DDBJ whole genome shotgun (WGS) entry which is preliminary data.</text>
</comment>
<name>A0A1W0E813_9MICR</name>
<dbReference type="Proteomes" id="UP000192758">
    <property type="component" value="Unassembled WGS sequence"/>
</dbReference>
<evidence type="ECO:0000313" key="3">
    <source>
        <dbReference type="EMBL" id="OQS55356.1"/>
    </source>
</evidence>
<dbReference type="STRING" id="646526.A0A1W0E813"/>
<feature type="coiled-coil region" evidence="1">
    <location>
        <begin position="196"/>
        <end position="227"/>
    </location>
</feature>
<keyword evidence="1" id="KW-0175">Coiled coil</keyword>
<reference evidence="3 4" key="1">
    <citation type="journal article" date="2017" name="Environ. Microbiol.">
        <title>Decay of the glycolytic pathway and adaptation to intranuclear parasitism within Enterocytozoonidae microsporidia.</title>
        <authorList>
            <person name="Wiredu Boakye D."/>
            <person name="Jaroenlak P."/>
            <person name="Prachumwat A."/>
            <person name="Williams T.A."/>
            <person name="Bateman K.S."/>
            <person name="Itsathitphaisarn O."/>
            <person name="Sritunyalucksana K."/>
            <person name="Paszkiewicz K.H."/>
            <person name="Moore K.A."/>
            <person name="Stentiford G.D."/>
            <person name="Williams B.A."/>
        </authorList>
    </citation>
    <scope>NUCLEOTIDE SEQUENCE [LARGE SCALE GENOMIC DNA]</scope>
    <source>
        <strain evidence="3 4">TH1</strain>
    </source>
</reference>
<organism evidence="3 4">
    <name type="scientific">Ecytonucleospora hepatopenaei</name>
    <dbReference type="NCBI Taxonomy" id="646526"/>
    <lineage>
        <taxon>Eukaryota</taxon>
        <taxon>Fungi</taxon>
        <taxon>Fungi incertae sedis</taxon>
        <taxon>Microsporidia</taxon>
        <taxon>Enterocytozoonidae</taxon>
        <taxon>Ecytonucleospora</taxon>
    </lineage>
</organism>
<sequence>MSNNPFNTNNSNINPFNTNNSNTNPFNTNNTNNSNNNLFNTNNSNVNSSNVNNNNSSNNLFGNTETNKSNLFGNTGSVTSSVDNLKNLTDGNAVKDNASNTSLFSNDNKSRETILDSNQTQINKSGIITSIQDSSLNLYNLTVKEIIEKQSQILDKNIQEFESSVKDVFEQDMKLIAAKTNYLKVQNKIKVNTTRINELMEGLDFFQKELEKKLEAQEKEMEKVDFESSRLQTTETLNDFEVVCDNFYEKIENFNDENQGVMDLINENYEYVEKIDALLDNLSYKAGL</sequence>
<gene>
    <name evidence="3" type="ORF">EHP00_1655</name>
</gene>
<dbReference type="AlphaFoldDB" id="A0A1W0E813"/>
<protein>
    <submittedName>
        <fullName evidence="3">Uncharacterized protein</fullName>
    </submittedName>
</protein>
<evidence type="ECO:0000313" key="4">
    <source>
        <dbReference type="Proteomes" id="UP000192758"/>
    </source>
</evidence>
<keyword evidence="4" id="KW-1185">Reference proteome</keyword>
<proteinExistence type="predicted"/>
<dbReference type="OrthoDB" id="2193331at2759"/>
<feature type="region of interest" description="Disordered" evidence="2">
    <location>
        <begin position="1"/>
        <end position="65"/>
    </location>
</feature>
<feature type="compositionally biased region" description="Low complexity" evidence="2">
    <location>
        <begin position="1"/>
        <end position="64"/>
    </location>
</feature>
<evidence type="ECO:0000256" key="2">
    <source>
        <dbReference type="SAM" id="MobiDB-lite"/>
    </source>
</evidence>